<dbReference type="SUPFAM" id="SSF53613">
    <property type="entry name" value="Ribokinase-like"/>
    <property type="match status" value="1"/>
</dbReference>
<name>A0A175RF51_9MICO</name>
<dbReference type="InterPro" id="IPR029056">
    <property type="entry name" value="Ribokinase-like"/>
</dbReference>
<feature type="domain" description="Carbohydrate kinase PfkB" evidence="5">
    <location>
        <begin position="39"/>
        <end position="292"/>
    </location>
</feature>
<dbReference type="Pfam" id="PF00294">
    <property type="entry name" value="PfkB"/>
    <property type="match status" value="1"/>
</dbReference>
<protein>
    <recommendedName>
        <fullName evidence="5">Carbohydrate kinase PfkB domain-containing protein</fullName>
    </recommendedName>
</protein>
<dbReference type="InterPro" id="IPR011611">
    <property type="entry name" value="PfkB_dom"/>
</dbReference>
<evidence type="ECO:0000313" key="7">
    <source>
        <dbReference type="Proteomes" id="UP000078252"/>
    </source>
</evidence>
<reference evidence="6 7" key="1">
    <citation type="journal article" date="2016" name="Front. Microbiol.">
        <title>Genomic Resource of Rice Seed Associated Bacteria.</title>
        <authorList>
            <person name="Midha S."/>
            <person name="Bansal K."/>
            <person name="Sharma S."/>
            <person name="Kumar N."/>
            <person name="Patil P.P."/>
            <person name="Chaudhry V."/>
            <person name="Patil P.B."/>
        </authorList>
    </citation>
    <scope>NUCLEOTIDE SEQUENCE [LARGE SCALE GENOMIC DNA]</scope>
    <source>
        <strain evidence="6 7">NS184</strain>
    </source>
</reference>
<evidence type="ECO:0000259" key="5">
    <source>
        <dbReference type="Pfam" id="PF00294"/>
    </source>
</evidence>
<dbReference type="PANTHER" id="PTHR10584">
    <property type="entry name" value="SUGAR KINASE"/>
    <property type="match status" value="1"/>
</dbReference>
<accession>A0A175RF51</accession>
<dbReference type="OrthoDB" id="9813569at2"/>
<dbReference type="InterPro" id="IPR002173">
    <property type="entry name" value="Carboh/pur_kinase_PfkB_CS"/>
</dbReference>
<comment type="caution">
    <text evidence="6">The sequence shown here is derived from an EMBL/GenBank/DDBJ whole genome shotgun (WGS) entry which is preliminary data.</text>
</comment>
<dbReference type="PATRIC" id="fig|33881.3.peg.300"/>
<gene>
    <name evidence="6" type="ORF">NS184_16295</name>
</gene>
<dbReference type="STRING" id="33881.NS184_16295"/>
<dbReference type="PANTHER" id="PTHR10584:SF157">
    <property type="entry name" value="SULFOFRUCTOSE KINASE"/>
    <property type="match status" value="1"/>
</dbReference>
<keyword evidence="3 4" id="KW-0418">Kinase</keyword>
<comment type="similarity">
    <text evidence="1 4">Belongs to the carbohydrate kinase PfkB family.</text>
</comment>
<dbReference type="Gene3D" id="3.40.1190.20">
    <property type="match status" value="1"/>
</dbReference>
<evidence type="ECO:0000313" key="6">
    <source>
        <dbReference type="EMBL" id="KTR02296.1"/>
    </source>
</evidence>
<evidence type="ECO:0000256" key="4">
    <source>
        <dbReference type="RuleBase" id="RU003704"/>
    </source>
</evidence>
<evidence type="ECO:0000256" key="2">
    <source>
        <dbReference type="ARBA" id="ARBA00022679"/>
    </source>
</evidence>
<evidence type="ECO:0000256" key="1">
    <source>
        <dbReference type="ARBA" id="ARBA00010688"/>
    </source>
</evidence>
<dbReference type="GO" id="GO:0006796">
    <property type="term" value="P:phosphate-containing compound metabolic process"/>
    <property type="evidence" value="ECO:0007669"/>
    <property type="project" value="UniProtKB-ARBA"/>
</dbReference>
<dbReference type="AlphaFoldDB" id="A0A175RF51"/>
<dbReference type="GO" id="GO:0005829">
    <property type="term" value="C:cytosol"/>
    <property type="evidence" value="ECO:0007669"/>
    <property type="project" value="TreeGrafter"/>
</dbReference>
<keyword evidence="2 4" id="KW-0808">Transferase</keyword>
<organism evidence="6 7">
    <name type="scientific">Curtobacterium luteum</name>
    <dbReference type="NCBI Taxonomy" id="33881"/>
    <lineage>
        <taxon>Bacteria</taxon>
        <taxon>Bacillati</taxon>
        <taxon>Actinomycetota</taxon>
        <taxon>Actinomycetes</taxon>
        <taxon>Micrococcales</taxon>
        <taxon>Microbacteriaceae</taxon>
        <taxon>Curtobacterium</taxon>
    </lineage>
</organism>
<evidence type="ECO:0000256" key="3">
    <source>
        <dbReference type="ARBA" id="ARBA00022777"/>
    </source>
</evidence>
<sequence length="321" mass="33045">MTQPNQTPAPGALLFAGDVYCDLVFAGVTAPEQGAEVFADAFTVTPGGVANRAVAAARAGAPTKLLSRLGDDVLGRHVHQVLTEEPLLDTALLELVTGHQSAVSVALTGPEDRSFITYEEPLGPLHVPDDLGPVAATHVGIARPLPDWVAALRSGGTTVVGGVGWDHTGEWSGDVLDRLAEIDVFVPNDVEAMRYTRTDTALDAAKVLAERVPLAVVTRGADGVVAVDSANAVVTASTIPVDVVDPTGAGDVFVAAFMAGDHHGWDLPTRLRFGAASAAFAVTGLGGAASAPHPDQLRAFVRGAAPDDDWSFLDAVALTDA</sequence>
<dbReference type="PROSITE" id="PS00584">
    <property type="entry name" value="PFKB_KINASES_2"/>
    <property type="match status" value="1"/>
</dbReference>
<dbReference type="RefSeq" id="WP_058727125.1">
    <property type="nucleotide sequence ID" value="NZ_LDQC01000121.1"/>
</dbReference>
<dbReference type="PRINTS" id="PR00990">
    <property type="entry name" value="RIBOKINASE"/>
</dbReference>
<dbReference type="GO" id="GO:0016301">
    <property type="term" value="F:kinase activity"/>
    <property type="evidence" value="ECO:0007669"/>
    <property type="project" value="UniProtKB-KW"/>
</dbReference>
<dbReference type="Proteomes" id="UP000078252">
    <property type="component" value="Unassembled WGS sequence"/>
</dbReference>
<proteinExistence type="inferred from homology"/>
<dbReference type="EMBL" id="LDQC01000121">
    <property type="protein sequence ID" value="KTR02296.1"/>
    <property type="molecule type" value="Genomic_DNA"/>
</dbReference>
<dbReference type="InterPro" id="IPR002139">
    <property type="entry name" value="Ribo/fructo_kinase"/>
</dbReference>